<keyword evidence="2" id="KW-1185">Reference proteome</keyword>
<comment type="caution">
    <text evidence="1">The sequence shown here is derived from an EMBL/GenBank/DDBJ whole genome shotgun (WGS) entry which is preliminary data.</text>
</comment>
<dbReference type="EMBL" id="ASGP02000002">
    <property type="protein sequence ID" value="KAH9522317.1"/>
    <property type="molecule type" value="Genomic_DNA"/>
</dbReference>
<gene>
    <name evidence="1" type="ORF">DERF_005901</name>
</gene>
<reference evidence="1" key="1">
    <citation type="submission" date="2013-05" db="EMBL/GenBank/DDBJ databases">
        <authorList>
            <person name="Yim A.K.Y."/>
            <person name="Chan T.F."/>
            <person name="Ji K.M."/>
            <person name="Liu X.Y."/>
            <person name="Zhou J.W."/>
            <person name="Li R.Q."/>
            <person name="Yang K.Y."/>
            <person name="Li J."/>
            <person name="Li M."/>
            <person name="Law P.T.W."/>
            <person name="Wu Y.L."/>
            <person name="Cai Z.L."/>
            <person name="Qin H."/>
            <person name="Bao Y."/>
            <person name="Leung R.K.K."/>
            <person name="Ng P.K.S."/>
            <person name="Zou J."/>
            <person name="Zhong X.J."/>
            <person name="Ran P.X."/>
            <person name="Zhong N.S."/>
            <person name="Liu Z.G."/>
            <person name="Tsui S.K.W."/>
        </authorList>
    </citation>
    <scope>NUCLEOTIDE SEQUENCE</scope>
    <source>
        <strain evidence="1">Derf</strain>
        <tissue evidence="1">Whole organism</tissue>
    </source>
</reference>
<proteinExistence type="predicted"/>
<organism evidence="1 2">
    <name type="scientific">Dermatophagoides farinae</name>
    <name type="common">American house dust mite</name>
    <dbReference type="NCBI Taxonomy" id="6954"/>
    <lineage>
        <taxon>Eukaryota</taxon>
        <taxon>Metazoa</taxon>
        <taxon>Ecdysozoa</taxon>
        <taxon>Arthropoda</taxon>
        <taxon>Chelicerata</taxon>
        <taxon>Arachnida</taxon>
        <taxon>Acari</taxon>
        <taxon>Acariformes</taxon>
        <taxon>Sarcoptiformes</taxon>
        <taxon>Astigmata</taxon>
        <taxon>Psoroptidia</taxon>
        <taxon>Analgoidea</taxon>
        <taxon>Pyroglyphidae</taxon>
        <taxon>Dermatophagoidinae</taxon>
        <taxon>Dermatophagoides</taxon>
    </lineage>
</organism>
<accession>A0A922I6D0</accession>
<dbReference type="AlphaFoldDB" id="A0A922I6D0"/>
<evidence type="ECO:0000313" key="1">
    <source>
        <dbReference type="EMBL" id="KAH9522317.1"/>
    </source>
</evidence>
<reference evidence="1" key="2">
    <citation type="journal article" date="2022" name="Res Sq">
        <title>Comparative Genomics Reveals Insights into the Divergent Evolution of Astigmatic Mites and Household Pest Adaptations.</title>
        <authorList>
            <person name="Xiong Q."/>
            <person name="Wan A.T.-Y."/>
            <person name="Liu X.-Y."/>
            <person name="Fung C.S.-H."/>
            <person name="Xiao X."/>
            <person name="Malainual N."/>
            <person name="Hou J."/>
            <person name="Wang L."/>
            <person name="Wang M."/>
            <person name="Yang K."/>
            <person name="Cui Y."/>
            <person name="Leung E."/>
            <person name="Nong W."/>
            <person name="Shin S.-K."/>
            <person name="Au S."/>
            <person name="Jeong K.Y."/>
            <person name="Chew F.T."/>
            <person name="Hui J."/>
            <person name="Leung T.F."/>
            <person name="Tungtrongchitr A."/>
            <person name="Zhong N."/>
            <person name="Liu Z."/>
            <person name="Tsui S."/>
        </authorList>
    </citation>
    <scope>NUCLEOTIDE SEQUENCE</scope>
    <source>
        <strain evidence="1">Derf</strain>
        <tissue evidence="1">Whole organism</tissue>
    </source>
</reference>
<name>A0A922I6D0_DERFA</name>
<sequence>MHVIQVVRAVKVGRLSSLSSSTTIMITKNRSDNITNRLILRVISFIHSSYLFPRNQSRECDDNDDYLKIYFFVFKQPPPTTTTITITITTRTNDDQKQLCVQIGFKKRTKKSKI</sequence>
<dbReference type="Proteomes" id="UP000790347">
    <property type="component" value="Unassembled WGS sequence"/>
</dbReference>
<evidence type="ECO:0000313" key="2">
    <source>
        <dbReference type="Proteomes" id="UP000790347"/>
    </source>
</evidence>
<protein>
    <submittedName>
        <fullName evidence="1">Uncharacterized protein</fullName>
    </submittedName>
</protein>